<dbReference type="EMBL" id="FOKV01000001">
    <property type="protein sequence ID" value="SFB68037.1"/>
    <property type="molecule type" value="Genomic_DNA"/>
</dbReference>
<dbReference type="InterPro" id="IPR012944">
    <property type="entry name" value="SusD_RagB_dom"/>
</dbReference>
<sequence>MKRQNILYKSLYLIVAIMMIGCSEDYLEEPAPTQSVSEDVIFNSREGVEAFFAGVYRLSRRQFTSYDSGGIYSMYMARSVKGNDLINTTSWFSFDYDNDNREPTYRRTVFSWEYPYFMINQLNSLINGVNASAELSEEDKTELIAEARVLRAFNYFQLAMEFQHTYSYDPSLPAPPIYTELSLEGKPMITLQELYDFILEDLENSVDELGADRINKSYVNRSVAYGILARVYQVMENWSGAEMAAAEAYGGDASAVLDASSYANGFDDISNTEWLWGLPQTSDQSNYYYGAPSAFTDHYGQAYSSVYVNPNFVDEFSATDVRNTFENAYGIAPGDYREYVTNKFTFAFDSDIVLMRTAEMILIEAEALYQQGREDEAHDLLFALQSNRDAEAVRSDNTGSDLFEEILLERRKELYAEIGVEWFDAKRLRRGIDRDPIHRTVLTLEPDDNRFFLKIPQTEIDANDAIDDSVNSDR</sequence>
<evidence type="ECO:0000313" key="8">
    <source>
        <dbReference type="EMBL" id="SFB68037.1"/>
    </source>
</evidence>
<proteinExistence type="inferred from homology"/>
<evidence type="ECO:0000259" key="7">
    <source>
        <dbReference type="Pfam" id="PF14322"/>
    </source>
</evidence>
<dbReference type="OrthoDB" id="1100079at2"/>
<keyword evidence="3" id="KW-0732">Signal</keyword>
<dbReference type="AlphaFoldDB" id="A0A1I1CZT4"/>
<evidence type="ECO:0000259" key="6">
    <source>
        <dbReference type="Pfam" id="PF07980"/>
    </source>
</evidence>
<evidence type="ECO:0000256" key="4">
    <source>
        <dbReference type="ARBA" id="ARBA00023136"/>
    </source>
</evidence>
<feature type="domain" description="RagB/SusD" evidence="6">
    <location>
        <begin position="350"/>
        <end position="464"/>
    </location>
</feature>
<evidence type="ECO:0000256" key="3">
    <source>
        <dbReference type="ARBA" id="ARBA00022729"/>
    </source>
</evidence>
<evidence type="ECO:0000256" key="5">
    <source>
        <dbReference type="ARBA" id="ARBA00023237"/>
    </source>
</evidence>
<evidence type="ECO:0000256" key="2">
    <source>
        <dbReference type="ARBA" id="ARBA00006275"/>
    </source>
</evidence>
<keyword evidence="4" id="KW-0472">Membrane</keyword>
<dbReference type="Pfam" id="PF07980">
    <property type="entry name" value="SusD_RagB"/>
    <property type="match status" value="1"/>
</dbReference>
<dbReference type="Gene3D" id="1.25.40.390">
    <property type="match status" value="1"/>
</dbReference>
<dbReference type="Pfam" id="PF14322">
    <property type="entry name" value="SusD-like_3"/>
    <property type="match status" value="1"/>
</dbReference>
<dbReference type="PROSITE" id="PS51257">
    <property type="entry name" value="PROKAR_LIPOPROTEIN"/>
    <property type="match status" value="1"/>
</dbReference>
<organism evidence="8 9">
    <name type="scientific">Zunongwangia mangrovi</name>
    <dbReference type="NCBI Taxonomy" id="1334022"/>
    <lineage>
        <taxon>Bacteria</taxon>
        <taxon>Pseudomonadati</taxon>
        <taxon>Bacteroidota</taxon>
        <taxon>Flavobacteriia</taxon>
        <taxon>Flavobacteriales</taxon>
        <taxon>Flavobacteriaceae</taxon>
        <taxon>Zunongwangia</taxon>
    </lineage>
</organism>
<evidence type="ECO:0000313" key="9">
    <source>
        <dbReference type="Proteomes" id="UP000199438"/>
    </source>
</evidence>
<dbReference type="Proteomes" id="UP000199438">
    <property type="component" value="Unassembled WGS sequence"/>
</dbReference>
<gene>
    <name evidence="8" type="ORF">SAMN04487907_1016</name>
</gene>
<accession>A0A1I1CZT4</accession>
<dbReference type="SUPFAM" id="SSF48452">
    <property type="entry name" value="TPR-like"/>
    <property type="match status" value="1"/>
</dbReference>
<dbReference type="InterPro" id="IPR011990">
    <property type="entry name" value="TPR-like_helical_dom_sf"/>
</dbReference>
<evidence type="ECO:0000256" key="1">
    <source>
        <dbReference type="ARBA" id="ARBA00004442"/>
    </source>
</evidence>
<dbReference type="InterPro" id="IPR033985">
    <property type="entry name" value="SusD-like_N"/>
</dbReference>
<name>A0A1I1CZT4_9FLAO</name>
<protein>
    <submittedName>
        <fullName evidence="8">SusD family protein</fullName>
    </submittedName>
</protein>
<keyword evidence="9" id="KW-1185">Reference proteome</keyword>
<comment type="similarity">
    <text evidence="2">Belongs to the SusD family.</text>
</comment>
<reference evidence="9" key="1">
    <citation type="submission" date="2016-10" db="EMBL/GenBank/DDBJ databases">
        <authorList>
            <person name="Varghese N."/>
            <person name="Submissions S."/>
        </authorList>
    </citation>
    <scope>NUCLEOTIDE SEQUENCE [LARGE SCALE GENOMIC DNA]</scope>
    <source>
        <strain evidence="9">DSM 24499</strain>
    </source>
</reference>
<dbReference type="STRING" id="1334022.SAMN04487907_1016"/>
<feature type="domain" description="SusD-like N-terminal" evidence="7">
    <location>
        <begin position="25"/>
        <end position="232"/>
    </location>
</feature>
<comment type="subcellular location">
    <subcellularLocation>
        <location evidence="1">Cell outer membrane</location>
    </subcellularLocation>
</comment>
<keyword evidence="5" id="KW-0998">Cell outer membrane</keyword>
<dbReference type="GO" id="GO:0009279">
    <property type="term" value="C:cell outer membrane"/>
    <property type="evidence" value="ECO:0007669"/>
    <property type="project" value="UniProtKB-SubCell"/>
</dbReference>